<dbReference type="InterPro" id="IPR020013">
    <property type="entry name" value="Flagellar_FlgE/F/G"/>
</dbReference>
<keyword evidence="11" id="KW-0282">Flagellum</keyword>
<dbReference type="InterPro" id="IPR037925">
    <property type="entry name" value="FlgE/F/G-like"/>
</dbReference>
<evidence type="ECO:0000313" key="11">
    <source>
        <dbReference type="EMBL" id="RDU63792.1"/>
    </source>
</evidence>
<dbReference type="OrthoDB" id="9804559at2"/>
<dbReference type="InterPro" id="IPR012835">
    <property type="entry name" value="FlgE_epsilon"/>
</dbReference>
<feature type="domain" description="Flagellar hook protein FlgE D2" evidence="9">
    <location>
        <begin position="514"/>
        <end position="631"/>
    </location>
</feature>
<keyword evidence="12" id="KW-1185">Reference proteome</keyword>
<dbReference type="GO" id="GO:0071978">
    <property type="term" value="P:bacterial-type flagellum-dependent swarming motility"/>
    <property type="evidence" value="ECO:0007669"/>
    <property type="project" value="TreeGrafter"/>
</dbReference>
<dbReference type="InterPro" id="IPR010930">
    <property type="entry name" value="Flg_bb/hook_C_dom"/>
</dbReference>
<dbReference type="PANTHER" id="PTHR30435:SF19">
    <property type="entry name" value="FLAGELLAR BASAL-BODY ROD PROTEIN FLGG"/>
    <property type="match status" value="1"/>
</dbReference>
<evidence type="ECO:0000256" key="1">
    <source>
        <dbReference type="ARBA" id="ARBA00004117"/>
    </source>
</evidence>
<dbReference type="InterPro" id="IPR053967">
    <property type="entry name" value="LlgE_F_G-like_D1"/>
</dbReference>
<evidence type="ECO:0000256" key="5">
    <source>
        <dbReference type="NCBIfam" id="TIGR02489"/>
    </source>
</evidence>
<dbReference type="SUPFAM" id="SSF117143">
    <property type="entry name" value="Flagellar hook protein flgE"/>
    <property type="match status" value="1"/>
</dbReference>
<dbReference type="Pfam" id="PF22692">
    <property type="entry name" value="LlgE_F_G_D1"/>
    <property type="match status" value="1"/>
</dbReference>
<dbReference type="NCBIfam" id="TIGR03506">
    <property type="entry name" value="FlgEFG_subfam"/>
    <property type="match status" value="2"/>
</dbReference>
<evidence type="ECO:0000313" key="12">
    <source>
        <dbReference type="Proteomes" id="UP000256650"/>
    </source>
</evidence>
<feature type="domain" description="Flagellar hook protein FlgE/F/G-like D1" evidence="10">
    <location>
        <begin position="95"/>
        <end position="174"/>
    </location>
</feature>
<feature type="domain" description="Flagellar basal body rod protein N-terminal" evidence="7">
    <location>
        <begin position="8"/>
        <end position="35"/>
    </location>
</feature>
<dbReference type="Pfam" id="PF07559">
    <property type="entry name" value="FlgE_D2"/>
    <property type="match status" value="1"/>
</dbReference>
<dbReference type="GO" id="GO:0044781">
    <property type="term" value="P:bacterial-type flagellum organization"/>
    <property type="evidence" value="ECO:0007669"/>
    <property type="project" value="InterPro"/>
</dbReference>
<dbReference type="InterPro" id="IPR001444">
    <property type="entry name" value="Flag_bb_rod_N"/>
</dbReference>
<comment type="similarity">
    <text evidence="2 6">Belongs to the flagella basal body rod proteins family.</text>
</comment>
<dbReference type="AlphaFoldDB" id="A0A3D8IF47"/>
<sequence length="751" mass="79790">MLRSLWSGVSGMQAHQIALDVESNNIANVNTNGFKYSRADFSTMVSQTRRSATIPYAGYGGVNDYSVGLGTSINTTTKVFEQGSLQNTDRKADLALSGNGLFVVSNNGGYTKMYTRDGAFSFDAVGNLVTTSGFIVQGWLRDLSKLDCACGSGELNRVDSTGPIKNITIDPRMTVPAKATSNVTGNINLTSGRKTENITCPSPLDSSAANNYIAGGLDRIYDSNDKQLEVEQDMGVMFDASGEALMLQEGQGIWVSYQTATSNRIMLDPNPAAGPVTTTVTINGQTITWTNDASVSGSSHLLAAQVAINNLKDKTGVEALTQNGMLILQNLNQLDGDGSNKNIRASGFDNGIFANGGFTDAQGNLLPQADSQTVTTAFKYIYTTQTDADSASGQFRTTEDLRAVMQQDANKIKAFGGDSAAAAAGIAAGFGQSSYSVSVILNNSGQFEINNKQDGIANGGNWGAYDNLNIFVSAYNDTLNTTNVLFKNQMKGMNTGVLVEGGNVTSTGGFRMANFGQTVEIFDSLGNKHEFQIEYTKVQGNQWNWRVIVPEPAELLGATAQRPNILEGGNVTFGEQGELLGFNPSTIQFKPNNGAKFPQAINLNFGTGGGYDGLTSTAKESEAQKMIGDGYASGTLKDFYFDQTGTMIGVFDNGRNFALAQVAVATFANYEGLQGTENNLYAESPNSGDPTFGPAGTGGRANIQASKLEMSNTDLSRGLTQLIVVQRGFQASSKSVTTSDQILNTLLQLKQ</sequence>
<dbReference type="Pfam" id="PF00460">
    <property type="entry name" value="Flg_bb_rod"/>
    <property type="match status" value="1"/>
</dbReference>
<keyword evidence="11" id="KW-0969">Cilium</keyword>
<evidence type="ECO:0000256" key="2">
    <source>
        <dbReference type="ARBA" id="ARBA00009677"/>
    </source>
</evidence>
<dbReference type="InterPro" id="IPR011491">
    <property type="entry name" value="FlgE_D2"/>
</dbReference>
<dbReference type="PANTHER" id="PTHR30435">
    <property type="entry name" value="FLAGELLAR PROTEIN"/>
    <property type="match status" value="1"/>
</dbReference>
<proteinExistence type="inferred from homology"/>
<evidence type="ECO:0000256" key="3">
    <source>
        <dbReference type="ARBA" id="ARBA00019015"/>
    </source>
</evidence>
<evidence type="ECO:0000259" key="9">
    <source>
        <dbReference type="Pfam" id="PF07559"/>
    </source>
</evidence>
<dbReference type="EMBL" id="NXLS01000002">
    <property type="protein sequence ID" value="RDU63792.1"/>
    <property type="molecule type" value="Genomic_DNA"/>
</dbReference>
<dbReference type="NCBIfam" id="TIGR02489">
    <property type="entry name" value="flgE_epsilon"/>
    <property type="match status" value="1"/>
</dbReference>
<comment type="subcellular location">
    <subcellularLocation>
        <location evidence="1 6">Bacterial flagellum basal body</location>
    </subcellularLocation>
</comment>
<evidence type="ECO:0000256" key="4">
    <source>
        <dbReference type="ARBA" id="ARBA00023143"/>
    </source>
</evidence>
<accession>A0A3D8IF47</accession>
<evidence type="ECO:0000256" key="6">
    <source>
        <dbReference type="RuleBase" id="RU362116"/>
    </source>
</evidence>
<protein>
    <recommendedName>
        <fullName evidence="3 5">Flagellar hook protein FlgE</fullName>
    </recommendedName>
</protein>
<organism evidence="11 12">
    <name type="scientific">Helicobacter ganmani</name>
    <dbReference type="NCBI Taxonomy" id="60246"/>
    <lineage>
        <taxon>Bacteria</taxon>
        <taxon>Pseudomonadati</taxon>
        <taxon>Campylobacterota</taxon>
        <taxon>Epsilonproteobacteria</taxon>
        <taxon>Campylobacterales</taxon>
        <taxon>Helicobacteraceae</taxon>
        <taxon>Helicobacter</taxon>
    </lineage>
</organism>
<dbReference type="Gene3D" id="2.60.98.20">
    <property type="entry name" value="Flagellar hook protein FlgE"/>
    <property type="match status" value="1"/>
</dbReference>
<keyword evidence="11" id="KW-0966">Cell projection</keyword>
<evidence type="ECO:0000259" key="10">
    <source>
        <dbReference type="Pfam" id="PF22692"/>
    </source>
</evidence>
<name>A0A3D8IF47_9HELI</name>
<dbReference type="GO" id="GO:0009425">
    <property type="term" value="C:bacterial-type flagellum basal body"/>
    <property type="evidence" value="ECO:0007669"/>
    <property type="project" value="UniProtKB-SubCell"/>
</dbReference>
<keyword evidence="4 6" id="KW-0975">Bacterial flagellum</keyword>
<gene>
    <name evidence="11" type="primary">flgE</name>
    <name evidence="11" type="ORF">CQA43_02930</name>
</gene>
<evidence type="ECO:0000259" key="8">
    <source>
        <dbReference type="Pfam" id="PF06429"/>
    </source>
</evidence>
<evidence type="ECO:0000259" key="7">
    <source>
        <dbReference type="Pfam" id="PF00460"/>
    </source>
</evidence>
<dbReference type="Proteomes" id="UP000256650">
    <property type="component" value="Unassembled WGS sequence"/>
</dbReference>
<dbReference type="GeneID" id="82535237"/>
<dbReference type="RefSeq" id="WP_115551117.1">
    <property type="nucleotide sequence ID" value="NZ_CAPHNE010000036.1"/>
</dbReference>
<reference evidence="11 12" key="1">
    <citation type="submission" date="2018-04" db="EMBL/GenBank/DDBJ databases">
        <title>Novel Campyloabacter and Helicobacter Species and Strains.</title>
        <authorList>
            <person name="Mannion A.J."/>
            <person name="Shen Z."/>
            <person name="Fox J.G."/>
        </authorList>
    </citation>
    <scope>NUCLEOTIDE SEQUENCE [LARGE SCALE GENOMIC DNA]</scope>
    <source>
        <strain evidence="11 12">MIT 99-5101</strain>
    </source>
</reference>
<comment type="caution">
    <text evidence="11">The sequence shown here is derived from an EMBL/GenBank/DDBJ whole genome shotgun (WGS) entry which is preliminary data.</text>
</comment>
<dbReference type="InterPro" id="IPR037058">
    <property type="entry name" value="Falgellar_hook_FlgE_sf"/>
</dbReference>
<feature type="domain" description="Flagellar basal-body/hook protein C-terminal" evidence="8">
    <location>
        <begin position="707"/>
        <end position="749"/>
    </location>
</feature>
<dbReference type="Pfam" id="PF06429">
    <property type="entry name" value="Flg_bbr_C"/>
    <property type="match status" value="1"/>
</dbReference>